<gene>
    <name evidence="1" type="ORF">AVEN_126900_1</name>
</gene>
<sequence>MNANLLKWKPRGLNPIEEGSLAVRGKLLANYSTFSFPLLSSLDPIPPPFSNSMLRFAVIEECFRGRKSEGNSLSDSRMRKEYADSATLLVGKLCKMGLNGRLHNTSADIPRDTPALNSCLSFLKGLLN</sequence>
<dbReference type="EMBL" id="BGPR01000135">
    <property type="protein sequence ID" value="GBL98011.1"/>
    <property type="molecule type" value="Genomic_DNA"/>
</dbReference>
<dbReference type="Proteomes" id="UP000499080">
    <property type="component" value="Unassembled WGS sequence"/>
</dbReference>
<organism evidence="1 2">
    <name type="scientific">Araneus ventricosus</name>
    <name type="common">Orbweaver spider</name>
    <name type="synonym">Epeira ventricosa</name>
    <dbReference type="NCBI Taxonomy" id="182803"/>
    <lineage>
        <taxon>Eukaryota</taxon>
        <taxon>Metazoa</taxon>
        <taxon>Ecdysozoa</taxon>
        <taxon>Arthropoda</taxon>
        <taxon>Chelicerata</taxon>
        <taxon>Arachnida</taxon>
        <taxon>Araneae</taxon>
        <taxon>Araneomorphae</taxon>
        <taxon>Entelegynae</taxon>
        <taxon>Araneoidea</taxon>
        <taxon>Araneidae</taxon>
        <taxon>Araneus</taxon>
    </lineage>
</organism>
<comment type="caution">
    <text evidence="1">The sequence shown here is derived from an EMBL/GenBank/DDBJ whole genome shotgun (WGS) entry which is preliminary data.</text>
</comment>
<proteinExistence type="predicted"/>
<keyword evidence="2" id="KW-1185">Reference proteome</keyword>
<evidence type="ECO:0000313" key="2">
    <source>
        <dbReference type="Proteomes" id="UP000499080"/>
    </source>
</evidence>
<accession>A0A4Y2C0J1</accession>
<reference evidence="1 2" key="1">
    <citation type="journal article" date="2019" name="Sci. Rep.">
        <title>Orb-weaving spider Araneus ventricosus genome elucidates the spidroin gene catalogue.</title>
        <authorList>
            <person name="Kono N."/>
            <person name="Nakamura H."/>
            <person name="Ohtoshi R."/>
            <person name="Moran D.A.P."/>
            <person name="Shinohara A."/>
            <person name="Yoshida Y."/>
            <person name="Fujiwara M."/>
            <person name="Mori M."/>
            <person name="Tomita M."/>
            <person name="Arakawa K."/>
        </authorList>
    </citation>
    <scope>NUCLEOTIDE SEQUENCE [LARGE SCALE GENOMIC DNA]</scope>
</reference>
<protein>
    <submittedName>
        <fullName evidence="1">Uncharacterized protein</fullName>
    </submittedName>
</protein>
<dbReference type="AlphaFoldDB" id="A0A4Y2C0J1"/>
<name>A0A4Y2C0J1_ARAVE</name>
<evidence type="ECO:0000313" key="1">
    <source>
        <dbReference type="EMBL" id="GBL98011.1"/>
    </source>
</evidence>